<feature type="transmembrane region" description="Helical" evidence="1">
    <location>
        <begin position="15"/>
        <end position="32"/>
    </location>
</feature>
<dbReference type="Proteomes" id="UP000229526">
    <property type="component" value="Unassembled WGS sequence"/>
</dbReference>
<gene>
    <name evidence="2" type="ORF">COU11_03520</name>
</gene>
<organism evidence="2 3">
    <name type="scientific">Candidatus Harrisonbacteria bacterium CG10_big_fil_rev_8_21_14_0_10_49_15</name>
    <dbReference type="NCBI Taxonomy" id="1974587"/>
    <lineage>
        <taxon>Bacteria</taxon>
        <taxon>Candidatus Harrisoniibacteriota</taxon>
    </lineage>
</organism>
<evidence type="ECO:0000313" key="2">
    <source>
        <dbReference type="EMBL" id="PIR86896.1"/>
    </source>
</evidence>
<comment type="caution">
    <text evidence="2">The sequence shown here is derived from an EMBL/GenBank/DDBJ whole genome shotgun (WGS) entry which is preliminary data.</text>
</comment>
<feature type="transmembrane region" description="Helical" evidence="1">
    <location>
        <begin position="44"/>
        <end position="62"/>
    </location>
</feature>
<dbReference type="AlphaFoldDB" id="A0A2H0UMJ4"/>
<feature type="transmembrane region" description="Helical" evidence="1">
    <location>
        <begin position="82"/>
        <end position="106"/>
    </location>
</feature>
<keyword evidence="1" id="KW-0472">Membrane</keyword>
<proteinExistence type="predicted"/>
<name>A0A2H0UMJ4_9BACT</name>
<accession>A0A2H0UMJ4</accession>
<protein>
    <submittedName>
        <fullName evidence="2">Uncharacterized protein</fullName>
    </submittedName>
</protein>
<keyword evidence="1" id="KW-1133">Transmembrane helix</keyword>
<evidence type="ECO:0000256" key="1">
    <source>
        <dbReference type="SAM" id="Phobius"/>
    </source>
</evidence>
<keyword evidence="1" id="KW-0812">Transmembrane</keyword>
<evidence type="ECO:0000313" key="3">
    <source>
        <dbReference type="Proteomes" id="UP000229526"/>
    </source>
</evidence>
<dbReference type="EMBL" id="PFBD01000023">
    <property type="protein sequence ID" value="PIR86896.1"/>
    <property type="molecule type" value="Genomic_DNA"/>
</dbReference>
<reference evidence="3" key="1">
    <citation type="submission" date="2017-09" db="EMBL/GenBank/DDBJ databases">
        <title>Depth-based differentiation of microbial function through sediment-hosted aquifers and enrichment of novel symbionts in the deep terrestrial subsurface.</title>
        <authorList>
            <person name="Probst A.J."/>
            <person name="Ladd B."/>
            <person name="Jarett J.K."/>
            <person name="Geller-Mcgrath D.E."/>
            <person name="Sieber C.M.K."/>
            <person name="Emerson J.B."/>
            <person name="Anantharaman K."/>
            <person name="Thomas B.C."/>
            <person name="Malmstrom R."/>
            <person name="Stieglmeier M."/>
            <person name="Klingl A."/>
            <person name="Woyke T."/>
            <person name="Ryan C.M."/>
            <person name="Banfield J.F."/>
        </authorList>
    </citation>
    <scope>NUCLEOTIDE SEQUENCE [LARGE SCALE GENOMIC DNA]</scope>
</reference>
<sequence>MKNQSTLQPPASTPLNIAWLLGSVSSLIYALVPTKVLDGIFDPATILFVASFGIVIALILGLHGWQQQKRLGAEKPTVPSLWVWWIAVPIFLITLGFIVFGIYNIVA</sequence>